<dbReference type="Proteomes" id="UP001231189">
    <property type="component" value="Unassembled WGS sequence"/>
</dbReference>
<feature type="region of interest" description="Disordered" evidence="2">
    <location>
        <begin position="945"/>
        <end position="1001"/>
    </location>
</feature>
<dbReference type="Pfam" id="PF07727">
    <property type="entry name" value="RVT_2"/>
    <property type="match status" value="1"/>
</dbReference>
<evidence type="ECO:0000259" key="3">
    <source>
        <dbReference type="PROSITE" id="PS50158"/>
    </source>
</evidence>
<dbReference type="Pfam" id="PF14223">
    <property type="entry name" value="Retrotran_gag_2"/>
    <property type="match status" value="1"/>
</dbReference>
<sequence length="2934" mass="325243">MATRATCEIWPEASLRRRPPTSLRAHRRRRWAGRSGTLLGEPRRRCGLGFGGRGLGADCVRGRGELRFARGSRFSAPACAPPRFRRLGDDRSRWSPLARGGGSGETERCAVATSPEGVLSPPSPVWRPREASREEELPAAGPELGGLTLGPLGGPLLGCGLLVGDHPLLQIRETGVEALDPLPVGRPERASEAAPGPSVGGAGVAQPTPSIWLWMPRGCTIPSLGFPARASEVRRRSHRVHRSLSRVLPPPPLGRSFAEVVVAGLRTSMGERGGGGDGRYKRRYDGYDDEEPWRRDGGRRPQEELPRHRYQEPRYLDKGQGEWGRPPPWYEEEQQRKMKADAGKAKSKAAANRGGGQSSGGHGAAAKAKGRLRGMPLKRRRRARTRAGHISANCPTRGRQLVLQTMGHAITGGGFYNIDVEPLPDQPSSDVFEAIIHFPAKALSAVQLSDELKALVDEMWDWQVTRLSETEFAVRFPSRATLRMSTGSGKLYLPLSQCDTNIREAFTDPKPAKALPSVWVRLAGVPRDVMTRERLMACMTMVGRPVDVDELSLKKWKTEPIRMRFQCRYPERIKGTVQLFVNGVPFTIGVQAELGGAGGGGGDGGPPKPPAPRDEGEDDEDSEERSSDMEAWNKHRKNRKNKAGPEANSQPGRGAGGTSLAGLGGTSSAPQARRPADTVLDQYGSNLPLLPDTCALRKELSPPAKERPKAMEVEQVRLEPEASILSGETLSQVTDPVGSWLLDSPCGGTKEQVGVFQPSPGDLVTAAASPDPVAGLVTEETAPLAAAQRAVAPETGGHTDELLKEATAAVSMAKGKRTKVVTVGITKTQTRLSTRNTGAASHVPALEKAQRRAAEKNLDAGNFSALDAYPDSHLSSVVKDSCLVFTPSAGTPLEALSLMRAKEKAQAALAEAAFRKSQAAEAAAREAESLAREAALQVVVQDAAPVGGPSASPSCQALGADDAREARDTSDPGASPSRVEVARRPNTRSLSRGARTAKSTLAVKRGRRTQLRDYMSKNRLDILGLQETIKQDFSYAELRSLECGSQFNWSWVPAVGHSGGMLLGFRDDCFEVGEWRKGTFFISALILQRSNNMKWCFMLVYGPADHRRTNEFLDELERSVAACPVPVVVGGDFNLIRSAGDKSSGNICWSRVRRFNDTIASLSLREIRRAGARYTWTNKQLNPIRCTLDRVFVAPAWEAYFPLCSLTAITRIGLDHCPLLLSSGEGLQNRPSRFFFQTWWLQVNGFGELFKGKLHSFLTDFGPHRGSIEVWQCVARHSRQFLKGWGANLGKEKRVHRENLLSQVEHLDKVADAAGLDEEGWALRYHLEDQLLHLDKLDEEYWRQRSRRNWTLKGDSNTAFFHAIANGRRRKCQIPLLLSDQGEIEGQQALMAHIYQFYQGLMGATGEERVFSLAPTLWDEAQRVSDEENWALERTFTPEDLDEVLLSMKVDSAPGPDGLPVAFFQRFWETLKKPILHMLNDFALGRVDVARLNYGIISLIPKVKGADTIKQFRPIALINVIFKFIAKAFAIRLSAIAHRTIDRSQTAFIKGRCLHEGVLALQEITHELRVKKLPGLLLKLDFEKAYDRVNWDFLQEVLLRKGLSATVVHRLMQLVRGGRTAINVNGEIGPFFRNARGVRQGDPLSPILFDFMVDALAAMLARASEAGHIRGVVPHLIPGGVTHLQYADDTMVLIEPSDLGIANLKFLLLCFENMSGLKINFDKSEVMLTGVNEGERSRLANLLNCRLGKFPMKYLGLPVSDAPLRVADWGFLPDKVGHRVDPWQGLFLSSAGRLELTNSCLSSLPMFAMGIYLLHDTTHSAMDKHRCRFFWEGVGDKRKYHMVDWASVCKPKAFGGLGILNTRLMNIALMLKWIWKIYQGDAGLWADLVNAKYLQVHCAAAFVFLIPSVGVHRLPGQRPPNPSREPVRVRGNQVLGSAPRDYWQHDVVFGREFLHTDNFFPDLSDFFDNLNMGDNDAAVNATDARPEGPLSAEEQGKFEKVDAMFKAALFSILGDNIVDPYMAFDHGKDAWDALEAKFGVSDAGTELYVMEQYYDYRMTDERSVVEQAHEIQSLAKELEQFKCTLPDKFVAGGIIAKLPPSWRNFATSLKHKRQEFSVSDLIGSLHVEEKARAKDTRARSFEGGSSANVVQKKNFQSHKSKNKNNGKGKFDEKNKASNSTNFKKKTPYKKKGNCHVCGAPGHWAPDCPERHDRRGNSGKSANVVIGVDTEMKDVARTSSVLMGNGSRASVRGVDEALNYFKIFKAEAENQLDRKIKRLRFLIVKSEVPDMHVGTIMESNDATFFEDIFPMKETSSSSIQEMPSSSTQELFPEPTMAIEHFDNPVEDDNEAPKRSKRQRTAKSFGHDFIVYLVDDTPTSISEAYASQDADYWKEAVRSEMDSILANGTWEVTDRPYGCKPVGCKWVFKKKLRPDGTIEKLTTIRVLLSLAASHGLLVHQMDVKTAFLNGELEEEIYMEQPDGFVVDGQEGKVCKLLKSLYGLKQAPKQWHEKFERTLTAEGFVVNEADKCVYYRHGGGEGVILCLYVDDILIFGTSLTVIKEVKEFLSRCFEMKDLGVADVILNIKLLKDDDGGITLLQSHYVEKILSRFGYSDCKSSPTPYDPSVIIRKNKRIARDQLRYSQIIGSLMYLASATRPDISFAVSKLSRFVSRPGDVHWHALERVLRYLKGTASYGIHYTGYPRVLEGYSDANWISDADETKATSGYLFTLGGGAVSWKSCKQTIITRSTMEAELTALDTATVEAEWLRELLMDLPVVEKPIPAIPMNCDNQTVIVKVNSSKDNMKSSRHVKRRLKTVRKMRNSGVIALDYIHTSRNLADPFTKGLSRNVIENASREMVGLRNPASREPVRVRGNQVFGERSGATTGSTTSSSDDEFLHTDNFFPDLSDFFDNLNMGDNDAAVKCDLFIYLTSLHD</sequence>
<dbReference type="SUPFAM" id="SSF56672">
    <property type="entry name" value="DNA/RNA polymerases"/>
    <property type="match status" value="2"/>
</dbReference>
<evidence type="ECO:0000259" key="4">
    <source>
        <dbReference type="PROSITE" id="PS50878"/>
    </source>
</evidence>
<evidence type="ECO:0000256" key="1">
    <source>
        <dbReference type="PROSITE-ProRule" id="PRU00047"/>
    </source>
</evidence>
<feature type="compositionally biased region" description="Gly residues" evidence="2">
    <location>
        <begin position="353"/>
        <end position="363"/>
    </location>
</feature>
<dbReference type="SUPFAM" id="SSF56219">
    <property type="entry name" value="DNase I-like"/>
    <property type="match status" value="1"/>
</dbReference>
<dbReference type="EMBL" id="JAUUTY010000002">
    <property type="protein sequence ID" value="KAK1677566.1"/>
    <property type="molecule type" value="Genomic_DNA"/>
</dbReference>
<dbReference type="PROSITE" id="PS50878">
    <property type="entry name" value="RT_POL"/>
    <property type="match status" value="1"/>
</dbReference>
<feature type="compositionally biased region" description="Basic and acidic residues" evidence="2">
    <location>
        <begin position="624"/>
        <end position="633"/>
    </location>
</feature>
<feature type="region of interest" description="Disordered" evidence="2">
    <location>
        <begin position="268"/>
        <end position="373"/>
    </location>
</feature>
<evidence type="ECO:0000256" key="2">
    <source>
        <dbReference type="SAM" id="MobiDB-lite"/>
    </source>
</evidence>
<dbReference type="GO" id="GO:0003824">
    <property type="term" value="F:catalytic activity"/>
    <property type="evidence" value="ECO:0007669"/>
    <property type="project" value="InterPro"/>
</dbReference>
<dbReference type="Gene3D" id="3.60.10.10">
    <property type="entry name" value="Endonuclease/exonuclease/phosphatase"/>
    <property type="match status" value="1"/>
</dbReference>
<organism evidence="5 6">
    <name type="scientific">Lolium multiflorum</name>
    <name type="common">Italian ryegrass</name>
    <name type="synonym">Lolium perenne subsp. multiflorum</name>
    <dbReference type="NCBI Taxonomy" id="4521"/>
    <lineage>
        <taxon>Eukaryota</taxon>
        <taxon>Viridiplantae</taxon>
        <taxon>Streptophyta</taxon>
        <taxon>Embryophyta</taxon>
        <taxon>Tracheophyta</taxon>
        <taxon>Spermatophyta</taxon>
        <taxon>Magnoliopsida</taxon>
        <taxon>Liliopsida</taxon>
        <taxon>Poales</taxon>
        <taxon>Poaceae</taxon>
        <taxon>BOP clade</taxon>
        <taxon>Pooideae</taxon>
        <taxon>Poodae</taxon>
        <taxon>Poeae</taxon>
        <taxon>Poeae Chloroplast Group 2 (Poeae type)</taxon>
        <taxon>Loliodinae</taxon>
        <taxon>Loliinae</taxon>
        <taxon>Lolium</taxon>
    </lineage>
</organism>
<dbReference type="Pfam" id="PF00078">
    <property type="entry name" value="RVT_1"/>
    <property type="match status" value="1"/>
</dbReference>
<dbReference type="GO" id="GO:0008270">
    <property type="term" value="F:zinc ion binding"/>
    <property type="evidence" value="ECO:0007669"/>
    <property type="project" value="UniProtKB-KW"/>
</dbReference>
<feature type="compositionally biased region" description="Low complexity" evidence="2">
    <location>
        <begin position="2880"/>
        <end position="2890"/>
    </location>
</feature>
<dbReference type="Pfam" id="PF03372">
    <property type="entry name" value="Exo_endo_phos"/>
    <property type="match status" value="1"/>
</dbReference>
<name>A0AAD8WSU5_LOLMU</name>
<feature type="compositionally biased region" description="Basic and acidic residues" evidence="2">
    <location>
        <begin position="292"/>
        <end position="320"/>
    </location>
</feature>
<dbReference type="Gene3D" id="4.10.60.10">
    <property type="entry name" value="Zinc finger, CCHC-type"/>
    <property type="match status" value="1"/>
</dbReference>
<dbReference type="SUPFAM" id="SSF57756">
    <property type="entry name" value="Retrovirus zinc finger-like domains"/>
    <property type="match status" value="1"/>
</dbReference>
<dbReference type="InterPro" id="IPR005135">
    <property type="entry name" value="Endo/exonuclease/phosphatase"/>
</dbReference>
<feature type="region of interest" description="Disordered" evidence="2">
    <location>
        <begin position="594"/>
        <end position="673"/>
    </location>
</feature>
<dbReference type="GO" id="GO:0003676">
    <property type="term" value="F:nucleic acid binding"/>
    <property type="evidence" value="ECO:0007669"/>
    <property type="project" value="InterPro"/>
</dbReference>
<accession>A0AAD8WSU5</accession>
<feature type="region of interest" description="Disordered" evidence="2">
    <location>
        <begin position="90"/>
        <end position="135"/>
    </location>
</feature>
<feature type="region of interest" description="Disordered" evidence="2">
    <location>
        <begin position="2873"/>
        <end position="2892"/>
    </location>
</feature>
<gene>
    <name evidence="5" type="ORF">QYE76_038414</name>
</gene>
<protein>
    <recommendedName>
        <fullName evidence="7">Reverse transcriptase domain-containing protein</fullName>
    </recommendedName>
</protein>
<feature type="compositionally biased region" description="Basic residues" evidence="2">
    <location>
        <begin position="2155"/>
        <end position="2166"/>
    </location>
</feature>
<dbReference type="InterPro" id="IPR001878">
    <property type="entry name" value="Znf_CCHC"/>
</dbReference>
<dbReference type="PROSITE" id="PS50158">
    <property type="entry name" value="ZF_CCHC"/>
    <property type="match status" value="1"/>
</dbReference>
<feature type="compositionally biased region" description="Basic and acidic residues" evidence="2">
    <location>
        <begin position="961"/>
        <end position="970"/>
    </location>
</feature>
<dbReference type="InterPro" id="IPR043502">
    <property type="entry name" value="DNA/RNA_pol_sf"/>
</dbReference>
<dbReference type="SMART" id="SM00343">
    <property type="entry name" value="ZnF_C2HC"/>
    <property type="match status" value="1"/>
</dbReference>
<dbReference type="PANTHER" id="PTHR33116:SF87">
    <property type="entry name" value="OS01G0158850 PROTEIN"/>
    <property type="match status" value="1"/>
</dbReference>
<feature type="domain" description="Reverse transcriptase" evidence="4">
    <location>
        <begin position="1481"/>
        <end position="1759"/>
    </location>
</feature>
<feature type="compositionally biased region" description="Gly residues" evidence="2">
    <location>
        <begin position="653"/>
        <end position="665"/>
    </location>
</feature>
<dbReference type="InterPro" id="IPR013103">
    <property type="entry name" value="RVT_2"/>
</dbReference>
<dbReference type="CDD" id="cd09272">
    <property type="entry name" value="RNase_HI_RT_Ty1"/>
    <property type="match status" value="1"/>
</dbReference>
<proteinExistence type="predicted"/>
<dbReference type="InterPro" id="IPR036875">
    <property type="entry name" value="Znf_CCHC_sf"/>
</dbReference>
<feature type="region of interest" description="Disordered" evidence="2">
    <location>
        <begin position="2134"/>
        <end position="2189"/>
    </location>
</feature>
<dbReference type="CDD" id="cd01650">
    <property type="entry name" value="RT_nLTR_like"/>
    <property type="match status" value="1"/>
</dbReference>
<feature type="compositionally biased region" description="Basic and acidic residues" evidence="2">
    <location>
        <begin position="333"/>
        <end position="344"/>
    </location>
</feature>
<dbReference type="InterPro" id="IPR036691">
    <property type="entry name" value="Endo/exonu/phosph_ase_sf"/>
</dbReference>
<keyword evidence="1" id="KW-0479">Metal-binding</keyword>
<feature type="compositionally biased region" description="Gly residues" evidence="2">
    <location>
        <begin position="595"/>
        <end position="605"/>
    </location>
</feature>
<keyword evidence="1" id="KW-0862">Zinc</keyword>
<dbReference type="PANTHER" id="PTHR33116">
    <property type="entry name" value="REVERSE TRANSCRIPTASE ZINC-BINDING DOMAIN-CONTAINING PROTEIN-RELATED-RELATED"/>
    <property type="match status" value="1"/>
</dbReference>
<feature type="compositionally biased region" description="Polar residues" evidence="2">
    <location>
        <begin position="2143"/>
        <end position="2154"/>
    </location>
</feature>
<keyword evidence="6" id="KW-1185">Reference proteome</keyword>
<dbReference type="Pfam" id="PF00098">
    <property type="entry name" value="zf-CCHC"/>
    <property type="match status" value="1"/>
</dbReference>
<evidence type="ECO:0000313" key="6">
    <source>
        <dbReference type="Proteomes" id="UP001231189"/>
    </source>
</evidence>
<evidence type="ECO:0008006" key="7">
    <source>
        <dbReference type="Google" id="ProtNLM"/>
    </source>
</evidence>
<dbReference type="InterPro" id="IPR000477">
    <property type="entry name" value="RT_dom"/>
</dbReference>
<feature type="domain" description="CCHC-type" evidence="3">
    <location>
        <begin position="2194"/>
        <end position="2209"/>
    </location>
</feature>
<comment type="caution">
    <text evidence="5">The sequence shown here is derived from an EMBL/GenBank/DDBJ whole genome shotgun (WGS) entry which is preliminary data.</text>
</comment>
<evidence type="ECO:0000313" key="5">
    <source>
        <dbReference type="EMBL" id="KAK1677566.1"/>
    </source>
</evidence>
<keyword evidence="1" id="KW-0863">Zinc-finger</keyword>
<feature type="region of interest" description="Disordered" evidence="2">
    <location>
        <begin position="181"/>
        <end position="203"/>
    </location>
</feature>
<reference evidence="5" key="1">
    <citation type="submission" date="2023-07" db="EMBL/GenBank/DDBJ databases">
        <title>A chromosome-level genome assembly of Lolium multiflorum.</title>
        <authorList>
            <person name="Chen Y."/>
            <person name="Copetti D."/>
            <person name="Kolliker R."/>
            <person name="Studer B."/>
        </authorList>
    </citation>
    <scope>NUCLEOTIDE SEQUENCE</scope>
    <source>
        <strain evidence="5">02402/16</strain>
        <tissue evidence="5">Leaf</tissue>
    </source>
</reference>